<dbReference type="AlphaFoldDB" id="A0A5K3FU47"/>
<reference evidence="1" key="1">
    <citation type="submission" date="2019-11" db="UniProtKB">
        <authorList>
            <consortium name="WormBaseParasite"/>
        </authorList>
    </citation>
    <scope>IDENTIFICATION</scope>
</reference>
<name>A0A5K3FU47_MESCO</name>
<protein>
    <submittedName>
        <fullName evidence="1">Ig-like domain-containing protein</fullName>
    </submittedName>
</protein>
<dbReference type="WBParaSite" id="MCU_010031-RA">
    <property type="protein sequence ID" value="MCU_010031-RA"/>
    <property type="gene ID" value="MCU_010031"/>
</dbReference>
<organism evidence="1">
    <name type="scientific">Mesocestoides corti</name>
    <name type="common">Flatworm</name>
    <dbReference type="NCBI Taxonomy" id="53468"/>
    <lineage>
        <taxon>Eukaryota</taxon>
        <taxon>Metazoa</taxon>
        <taxon>Spiralia</taxon>
        <taxon>Lophotrochozoa</taxon>
        <taxon>Platyhelminthes</taxon>
        <taxon>Cestoda</taxon>
        <taxon>Eucestoda</taxon>
        <taxon>Cyclophyllidea</taxon>
        <taxon>Mesocestoididae</taxon>
        <taxon>Mesocestoides</taxon>
    </lineage>
</organism>
<accession>A0A5K3FU47</accession>
<proteinExistence type="predicted"/>
<sequence>MNEEQYIMNGTSSVVDSDGRRLTCQLINKAYSVVPVLFILGLGYSTQVTKCLRLNPD</sequence>
<evidence type="ECO:0000313" key="1">
    <source>
        <dbReference type="WBParaSite" id="MCU_010031-RA"/>
    </source>
</evidence>